<gene>
    <name evidence="1" type="ORF">APICC_08110</name>
</gene>
<dbReference type="CDD" id="cd23992">
    <property type="entry name" value="PBP_GOBP"/>
    <property type="match status" value="1"/>
</dbReference>
<sequence length="344" mass="40022">MHTKIVEQIIEFSLKTAVRGIDQDTIVAKYMEYLMPDIMPCADELHISEDIATNIQAAKNGADMKQLGCLKACVMKRIDMVIIQANGINEILKIMTISMKDVRYCMIHMGLNIKDFIKMQELLKEEDISEENIKKYLSNYSCFITCTLEKSNIMQNDEIQLDKLVEMADSKNISIDVKILSECVNEVGNSHRTSRGNCSHFQVSWDNSVLKIEKNEDHRHPTFYTMHRFLYDDIQPLLEDKNERTIRKRGCIEACLFHRMALMNGNVFDMQKFDIYLNDMEDNQKENIRNIIQQCVNDGTTKNEDKCSLKNLPNSYNDIIWPSDREQFSNQVCSRLKILFVNND</sequence>
<proteinExistence type="predicted"/>
<dbReference type="InterPro" id="IPR036728">
    <property type="entry name" value="PBP_GOBP_sf"/>
</dbReference>
<evidence type="ECO:0000313" key="1">
    <source>
        <dbReference type="EMBL" id="PBC33988.1"/>
    </source>
</evidence>
<protein>
    <submittedName>
        <fullName evidence="1">Odorant binding protein</fullName>
    </submittedName>
</protein>
<reference evidence="1 2" key="1">
    <citation type="submission" date="2014-07" db="EMBL/GenBank/DDBJ databases">
        <title>Genomic and transcriptomic analysis on Apis cerana provide comprehensive insights into honey bee biology.</title>
        <authorList>
            <person name="Diao Q."/>
            <person name="Sun L."/>
            <person name="Zheng H."/>
            <person name="Zheng H."/>
            <person name="Xu S."/>
            <person name="Wang S."/>
            <person name="Zeng Z."/>
            <person name="Hu F."/>
            <person name="Su S."/>
            <person name="Wu J."/>
        </authorList>
    </citation>
    <scope>NUCLEOTIDE SEQUENCE [LARGE SCALE GENOMIC DNA]</scope>
    <source>
        <tissue evidence="1">Pupae without intestine</tissue>
    </source>
</reference>
<name>A0A2A3EQH5_APICC</name>
<dbReference type="SUPFAM" id="SSF47565">
    <property type="entry name" value="Insect pheromone/odorant-binding proteins"/>
    <property type="match status" value="3"/>
</dbReference>
<dbReference type="EMBL" id="KZ288193">
    <property type="protein sequence ID" value="PBC33988.1"/>
    <property type="molecule type" value="Genomic_DNA"/>
</dbReference>
<dbReference type="GO" id="GO:0005549">
    <property type="term" value="F:odorant binding"/>
    <property type="evidence" value="ECO:0007669"/>
    <property type="project" value="InterPro"/>
</dbReference>
<dbReference type="Gene3D" id="1.10.238.20">
    <property type="entry name" value="Pheromone/general odorant binding protein domain"/>
    <property type="match status" value="3"/>
</dbReference>
<organism evidence="1 2">
    <name type="scientific">Apis cerana cerana</name>
    <name type="common">Oriental honeybee</name>
    <dbReference type="NCBI Taxonomy" id="94128"/>
    <lineage>
        <taxon>Eukaryota</taxon>
        <taxon>Metazoa</taxon>
        <taxon>Ecdysozoa</taxon>
        <taxon>Arthropoda</taxon>
        <taxon>Hexapoda</taxon>
        <taxon>Insecta</taxon>
        <taxon>Pterygota</taxon>
        <taxon>Neoptera</taxon>
        <taxon>Endopterygota</taxon>
        <taxon>Hymenoptera</taxon>
        <taxon>Apocrita</taxon>
        <taxon>Aculeata</taxon>
        <taxon>Apoidea</taxon>
        <taxon>Anthophila</taxon>
        <taxon>Apidae</taxon>
        <taxon>Apis</taxon>
    </lineage>
</organism>
<dbReference type="AlphaFoldDB" id="A0A2A3EQH5"/>
<evidence type="ECO:0000313" key="2">
    <source>
        <dbReference type="Proteomes" id="UP000242457"/>
    </source>
</evidence>
<dbReference type="InterPro" id="IPR006170">
    <property type="entry name" value="PBP/GOBP"/>
</dbReference>
<dbReference type="Pfam" id="PF01395">
    <property type="entry name" value="PBP_GOBP"/>
    <property type="match status" value="2"/>
</dbReference>
<keyword evidence="2" id="KW-1185">Reference proteome</keyword>
<dbReference type="Proteomes" id="UP000242457">
    <property type="component" value="Unassembled WGS sequence"/>
</dbReference>
<dbReference type="OrthoDB" id="7370359at2759"/>
<accession>A0A2A3EQH5</accession>